<dbReference type="CDD" id="cd00180">
    <property type="entry name" value="PKc"/>
    <property type="match status" value="1"/>
</dbReference>
<evidence type="ECO:0000256" key="1">
    <source>
        <dbReference type="ARBA" id="ARBA00022737"/>
    </source>
</evidence>
<feature type="domain" description="Protein kinase" evidence="5">
    <location>
        <begin position="335"/>
        <end position="601"/>
    </location>
</feature>
<gene>
    <name evidence="6" type="ORF">GHT06_012239</name>
</gene>
<accession>A0AAD5PX11</accession>
<dbReference type="GO" id="GO:0005524">
    <property type="term" value="F:ATP binding"/>
    <property type="evidence" value="ECO:0007669"/>
    <property type="project" value="InterPro"/>
</dbReference>
<dbReference type="SUPFAM" id="SSF56112">
    <property type="entry name" value="Protein kinase-like (PK-like)"/>
    <property type="match status" value="2"/>
</dbReference>
<evidence type="ECO:0000313" key="7">
    <source>
        <dbReference type="Proteomes" id="UP000820818"/>
    </source>
</evidence>
<evidence type="ECO:0000256" key="2">
    <source>
        <dbReference type="ARBA" id="ARBA00023043"/>
    </source>
</evidence>
<dbReference type="SMART" id="SM00248">
    <property type="entry name" value="ANK"/>
    <property type="match status" value="12"/>
</dbReference>
<dbReference type="PANTHER" id="PTHR24198:SF165">
    <property type="entry name" value="ANKYRIN REPEAT-CONTAINING PROTEIN-RELATED"/>
    <property type="match status" value="1"/>
</dbReference>
<proteinExistence type="predicted"/>
<comment type="caution">
    <text evidence="6">The sequence shown here is derived from an EMBL/GenBank/DDBJ whole genome shotgun (WGS) entry which is preliminary data.</text>
</comment>
<dbReference type="Pfam" id="PF00023">
    <property type="entry name" value="Ank"/>
    <property type="match status" value="2"/>
</dbReference>
<sequence>MADKGGGSLCFEDLQLNSSSSLQCDGNNDNIFLRKIKGETLAVKKLAPICDGVCQQEDQWEKLIKLRDNHIVCYRQCVIHQDVRYLVMESCQGSMLNYCRKNLDDSVASLVKGIDIMWQITCGVDYLHRNKISHGDLNLENVLFWRKDLKSKRVVVKITGYGYKDFQPRDNVKSRLGILYYATATKQEVVPNEPITLESLTEIDEKHRALALDLIRAPTKADLSDMEVTGLLRHPFFIRSSEESRSKLFRELQMDAELFRVCNQDTLQEWEGCLDKSKFPDEEFEDLKDTMLAANDEITSLLGEAFKITPQLFSEYIWHITTSLKISKDNKNQSIEILEMLGEGKYGKVSKCNYTDDSGKTYLALCKKCSPKRDAVDVFNREVQTLRQLNHLFVVKYLDLVKIQSKKYIVMELCEGSLKDYFEGKLGRIPKDSLDDKILISQVALGVAYIHSKDIIHKDLKLANILLWCQPSNSRLVLAKIADFGFAKELKPGQTEFSYTAHPGTENYMAPELLNAKGSAYPGSFASDVYAFGKIIARIAKKGAHPYSSEDMWRKHSMVHGLVPQNIQDLSWDLKDLILKLTDKDPGKRPMMALVLRHPYFVLTNERTKKYFLDRLWDDIISCDDWVDIISCDNGVKLIVEKILSAQSLKEWYHGLSGERQYTTEHIERMAKIFQFFRNLKPDILADMVYPEKEYSQNIKEVIATEYDADVGFQFDQMKRNSRLSRYRLGKLILQSPKLLVPYFWSHLPFILSLNKQLASSMMDKENNQQNTTSTASRPQLLSRETDPEVQRNHTIISEIEWSSLFCEEELVNELWNIKYEGQYNKSPEREREIIGLVAKCKITEEVWSSILDQLESQIGLLLEQIVQSSACNVPKLIQMILKRYGSRLMLHVLSAMHMIAAAGERDQAAEIMQILFEHGAAANANVYAGESGYLPIHHAATNESPSAPKIIKVLLEHGANPCVLSDNGDTPLCLAAGNEGNCATEIVKQLLDYGGSSNANDLFNSLPSALLNNGECGPALVELLLKNIKTEALEIEGILAHLAMANQVHGPKMLKLVLEKGVKLIRAGKSKFTPLHCAVIQQTTQTLAIIKILLEYGSDLNAIDELGNTPIHYAAINEGEHAYETLKFLLSKGGDVKIKRKDGLTPVHLALINTGICGDKIRKLVGVDRENVNEPIDNTGITLLHLFVSVKHAKVDIVQLILDHGGNPNTENKFGISPVHAALENHSNIGLTILQLLLLKGGNPNCLMSDDEYRLTPVHRVAESLQEEAVEQMTILLENNGNVNASSKDGFTPMHIAATNPGIHAPNLVRILLNHGGNPNAVGIHRRTPLHMAIGNENDHVRIETIRFLLEKGGNPNAGDVAGRTPVHYVVFENRSNSLEILKLLVENGGNIFQHDDQRMSPFIYAIRTGSEKYCLPDVKNYFMEMVRKEKNVFKVLHERTG</sequence>
<dbReference type="InterPro" id="IPR036770">
    <property type="entry name" value="Ankyrin_rpt-contain_sf"/>
</dbReference>
<dbReference type="InterPro" id="IPR000719">
    <property type="entry name" value="Prot_kinase_dom"/>
</dbReference>
<keyword evidence="1" id="KW-0677">Repeat</keyword>
<dbReference type="Pfam" id="PF12796">
    <property type="entry name" value="Ank_2"/>
    <property type="match status" value="3"/>
</dbReference>
<dbReference type="Proteomes" id="UP000820818">
    <property type="component" value="Linkage Group LG3"/>
</dbReference>
<dbReference type="Pfam" id="PF00069">
    <property type="entry name" value="Pkinase"/>
    <property type="match status" value="2"/>
</dbReference>
<dbReference type="PANTHER" id="PTHR24198">
    <property type="entry name" value="ANKYRIN REPEAT AND PROTEIN KINASE DOMAIN-CONTAINING PROTEIN"/>
    <property type="match status" value="1"/>
</dbReference>
<dbReference type="PROSITE" id="PS00108">
    <property type="entry name" value="PROTEIN_KINASE_ST"/>
    <property type="match status" value="1"/>
</dbReference>
<feature type="compositionally biased region" description="Polar residues" evidence="4">
    <location>
        <begin position="768"/>
        <end position="780"/>
    </location>
</feature>
<feature type="repeat" description="ANK" evidence="3">
    <location>
        <begin position="1107"/>
        <end position="1142"/>
    </location>
</feature>
<keyword evidence="7" id="KW-1185">Reference proteome</keyword>
<feature type="repeat" description="ANK" evidence="3">
    <location>
        <begin position="1071"/>
        <end position="1106"/>
    </location>
</feature>
<dbReference type="PROSITE" id="PS50297">
    <property type="entry name" value="ANK_REP_REGION"/>
    <property type="match status" value="7"/>
</dbReference>
<dbReference type="InterPro" id="IPR002110">
    <property type="entry name" value="Ankyrin_rpt"/>
</dbReference>
<dbReference type="InterPro" id="IPR011009">
    <property type="entry name" value="Kinase-like_dom_sf"/>
</dbReference>
<dbReference type="InterPro" id="IPR008271">
    <property type="entry name" value="Ser/Thr_kinase_AS"/>
</dbReference>
<dbReference type="SMART" id="SM00220">
    <property type="entry name" value="S_TKc"/>
    <property type="match status" value="1"/>
</dbReference>
<feature type="repeat" description="ANK" evidence="3">
    <location>
        <begin position="1326"/>
        <end position="1362"/>
    </location>
</feature>
<dbReference type="Gene3D" id="1.25.40.20">
    <property type="entry name" value="Ankyrin repeat-containing domain"/>
    <property type="match status" value="3"/>
</dbReference>
<evidence type="ECO:0000256" key="4">
    <source>
        <dbReference type="SAM" id="MobiDB-lite"/>
    </source>
</evidence>
<feature type="repeat" description="ANK" evidence="3">
    <location>
        <begin position="932"/>
        <end position="967"/>
    </location>
</feature>
<evidence type="ECO:0000259" key="5">
    <source>
        <dbReference type="PROSITE" id="PS50011"/>
    </source>
</evidence>
<dbReference type="PROSITE" id="PS50011">
    <property type="entry name" value="PROTEIN_KINASE_DOM"/>
    <property type="match status" value="2"/>
</dbReference>
<evidence type="ECO:0000256" key="3">
    <source>
        <dbReference type="PROSITE-ProRule" id="PRU00023"/>
    </source>
</evidence>
<reference evidence="6 7" key="1">
    <citation type="submission" date="2022-05" db="EMBL/GenBank/DDBJ databases">
        <title>A multi-omics perspective on studying reproductive biology in Daphnia sinensis.</title>
        <authorList>
            <person name="Jia J."/>
        </authorList>
    </citation>
    <scope>NUCLEOTIDE SEQUENCE [LARGE SCALE GENOMIC DNA]</scope>
    <source>
        <strain evidence="6 7">WSL</strain>
    </source>
</reference>
<protein>
    <recommendedName>
        <fullName evidence="5">Protein kinase domain-containing protein</fullName>
    </recommendedName>
</protein>
<dbReference type="PROSITE" id="PS50088">
    <property type="entry name" value="ANK_REPEAT"/>
    <property type="match status" value="8"/>
</dbReference>
<name>A0AAD5PX11_9CRUS</name>
<dbReference type="SUPFAM" id="SSF48403">
    <property type="entry name" value="Ankyrin repeat"/>
    <property type="match status" value="2"/>
</dbReference>
<feature type="repeat" description="ANK" evidence="3">
    <location>
        <begin position="1290"/>
        <end position="1325"/>
    </location>
</feature>
<keyword evidence="2 3" id="KW-0040">ANK repeat</keyword>
<feature type="repeat" description="ANK" evidence="3">
    <location>
        <begin position="968"/>
        <end position="1003"/>
    </location>
</feature>
<dbReference type="Gene3D" id="1.10.510.10">
    <property type="entry name" value="Transferase(Phosphotransferase) domain 1"/>
    <property type="match status" value="2"/>
</dbReference>
<organism evidence="6 7">
    <name type="scientific">Daphnia sinensis</name>
    <dbReference type="NCBI Taxonomy" id="1820382"/>
    <lineage>
        <taxon>Eukaryota</taxon>
        <taxon>Metazoa</taxon>
        <taxon>Ecdysozoa</taxon>
        <taxon>Arthropoda</taxon>
        <taxon>Crustacea</taxon>
        <taxon>Branchiopoda</taxon>
        <taxon>Diplostraca</taxon>
        <taxon>Cladocera</taxon>
        <taxon>Anomopoda</taxon>
        <taxon>Daphniidae</taxon>
        <taxon>Daphnia</taxon>
        <taxon>Daphnia similis group</taxon>
    </lineage>
</organism>
<dbReference type="EMBL" id="WJBH02000003">
    <property type="protein sequence ID" value="KAI9561283.1"/>
    <property type="molecule type" value="Genomic_DNA"/>
</dbReference>
<dbReference type="GO" id="GO:0004672">
    <property type="term" value="F:protein kinase activity"/>
    <property type="evidence" value="ECO:0007669"/>
    <property type="project" value="InterPro"/>
</dbReference>
<evidence type="ECO:0000313" key="6">
    <source>
        <dbReference type="EMBL" id="KAI9561283.1"/>
    </source>
</evidence>
<feature type="repeat" description="ANK" evidence="3">
    <location>
        <begin position="1180"/>
        <end position="1214"/>
    </location>
</feature>
<feature type="region of interest" description="Disordered" evidence="4">
    <location>
        <begin position="763"/>
        <end position="789"/>
    </location>
</feature>
<feature type="domain" description="Protein kinase" evidence="5">
    <location>
        <begin position="1"/>
        <end position="312"/>
    </location>
</feature>
<feature type="repeat" description="ANK" evidence="3">
    <location>
        <begin position="1363"/>
        <end position="1398"/>
    </location>
</feature>